<proteinExistence type="predicted"/>
<accession>A0A0N5BI10</accession>
<dbReference type="Proteomes" id="UP000046392">
    <property type="component" value="Unplaced"/>
</dbReference>
<evidence type="ECO:0000313" key="2">
    <source>
        <dbReference type="WBParaSite" id="SPAL_0000559500.1"/>
    </source>
</evidence>
<name>A0A0N5BI10_STREA</name>
<keyword evidence="1" id="KW-1185">Reference proteome</keyword>
<reference evidence="2" key="1">
    <citation type="submission" date="2017-02" db="UniProtKB">
        <authorList>
            <consortium name="WormBaseParasite"/>
        </authorList>
    </citation>
    <scope>IDENTIFICATION</scope>
</reference>
<protein>
    <submittedName>
        <fullName evidence="2">Homeobox protein 2-like</fullName>
    </submittedName>
</protein>
<sequence length="178" mass="20872">MSLGKREDENVFRDNSYELHAFKPFRRCYTEMNPSFSGSREKRKFANLSNNNIASMINEPNNEIIINGEKYNHREGRIYTSNVMDNIHNISSSDDLQRNISKVYRRVPIKVLVGFSGGLEKKSYANNLFNYEDKYSKIRKEQVNELESFNNISPKNVPVSRPNINFEKMRASTRKYVE</sequence>
<evidence type="ECO:0000313" key="1">
    <source>
        <dbReference type="Proteomes" id="UP000046392"/>
    </source>
</evidence>
<dbReference type="AlphaFoldDB" id="A0A0N5BI10"/>
<organism evidence="1 2">
    <name type="scientific">Strongyloides papillosus</name>
    <name type="common">Intestinal threadworm</name>
    <dbReference type="NCBI Taxonomy" id="174720"/>
    <lineage>
        <taxon>Eukaryota</taxon>
        <taxon>Metazoa</taxon>
        <taxon>Ecdysozoa</taxon>
        <taxon>Nematoda</taxon>
        <taxon>Chromadorea</taxon>
        <taxon>Rhabditida</taxon>
        <taxon>Tylenchina</taxon>
        <taxon>Panagrolaimomorpha</taxon>
        <taxon>Strongyloidoidea</taxon>
        <taxon>Strongyloididae</taxon>
        <taxon>Strongyloides</taxon>
    </lineage>
</organism>
<dbReference type="WBParaSite" id="SPAL_0000559500.1">
    <property type="protein sequence ID" value="SPAL_0000559500.1"/>
    <property type="gene ID" value="SPAL_0000559500"/>
</dbReference>